<proteinExistence type="predicted"/>
<dbReference type="InterPro" id="IPR008023">
    <property type="entry name" value="DUF748"/>
</dbReference>
<name>A0ABY8CDT4_9GAMM</name>
<evidence type="ECO:0000313" key="2">
    <source>
        <dbReference type="Proteomes" id="UP001222275"/>
    </source>
</evidence>
<gene>
    <name evidence="1" type="ORF">NR989_00990</name>
</gene>
<sequence length="920" mass="101982">MISWIKNHKWKTLIVITFSLLLIVTPYLLQGLVKQIILDYTKPYGIQQVELEDIDINPFLGIVSIDNLSLYQTKQSLSPSITQENVTAIKPITNIGLLEVNLNVLNLLQKRIWVESIQISDTDLPFDLNDKQQLFLADIPLTSDTPSEENTEESAKEGLGFLLGLDNVTLNNISLSLTHKSKTSNLHIEHLNLSHLYAWSEDYARLEFKTKLNQAQFNANLQLHLFKEFPKVVGTLQTKGIKSSDFIHFIPKQEFDFNAVLNTDITFTLEQSNQGLKLFQQGNLDVDEIAFTQKPTQANLNKLSWKGDFYYTEKPIKTIDLNGKLELNSLNLNPAGLSVSDTSNQPNLLADITADINSTLTLDNQSINLKHSGDLRVKNLQGGYQNLLAHLEQFNWKGDVNLTSDEKVTFDSTGNISLKQLKLTNNKVTLLNAGSASIKEFKLNNTDSISINDFSLQQFTLAKNSNLPGLVTLQKLSLDKANYNKEADKVFVDLGQLVIQGSETHITLNKEGQIKEINTLLSALPNSEEKPTSETKAKTEAISKASNTQETDNLHYQIASLKVMGNNPIYLVNEQLKPALKKTLKLDQLILGKVASKKPTNNTAFNLKVVFDEFSHLSSQGSFTPLQPTKAFNAQTQLDGLSLLELSPLTEQTVGYHIKSGQLSAELETTIKDNQIDAQNKLHLNKLELESINNDKSKDLQKSFPIPLETGLAMLQDKNDNIELSLPVKGDLNSPDFNISDVITIALGKALAGATRSYLLLALQPFGAIALVGEYALDKASAITLQSVDFDYGKATLSPKMQSYLGKMKVLLSERKAIQIKLCGGVNEADRRALQQAAIKSAIEKQAKQNANSDKTTQDGKKIVVPDISISNPQLLELGAERQKVIKRYLLKLGAASKQIVICKPQISKETKAGQVKLTI</sequence>
<evidence type="ECO:0000313" key="1">
    <source>
        <dbReference type="EMBL" id="WEJ62850.1"/>
    </source>
</evidence>
<keyword evidence="2" id="KW-1185">Reference proteome</keyword>
<reference evidence="1 2" key="1">
    <citation type="submission" date="2022-06" db="EMBL/GenBank/DDBJ databases">
        <title>Thiomicrohabdus sp. nov, an obligately chemolithoautotrophic, sulfur-oxidizing bacterium isolated from beach of Guanyin Mountain. Amoy.</title>
        <authorList>
            <person name="Zhu H."/>
        </authorList>
    </citation>
    <scope>NUCLEOTIDE SEQUENCE [LARGE SCALE GENOMIC DNA]</scope>
    <source>
        <strain evidence="1 2">XGS-01</strain>
    </source>
</reference>
<dbReference type="EMBL" id="CP102381">
    <property type="protein sequence ID" value="WEJ62850.1"/>
    <property type="molecule type" value="Genomic_DNA"/>
</dbReference>
<dbReference type="RefSeq" id="WP_275595107.1">
    <property type="nucleotide sequence ID" value="NZ_CP102381.1"/>
</dbReference>
<dbReference type="Proteomes" id="UP001222275">
    <property type="component" value="Chromosome"/>
</dbReference>
<dbReference type="Pfam" id="PF05359">
    <property type="entry name" value="DUF748"/>
    <property type="match status" value="1"/>
</dbReference>
<dbReference type="InterPro" id="IPR036737">
    <property type="entry name" value="OmpA-like_sf"/>
</dbReference>
<protein>
    <submittedName>
        <fullName evidence="1">DUF748 domain-containing protein</fullName>
    </submittedName>
</protein>
<accession>A0ABY8CDT4</accession>
<dbReference type="Gene3D" id="3.30.1330.60">
    <property type="entry name" value="OmpA-like domain"/>
    <property type="match status" value="1"/>
</dbReference>
<organism evidence="1 2">
    <name type="scientific">Thiomicrorhabdus lithotrophica</name>
    <dbReference type="NCBI Taxonomy" id="2949997"/>
    <lineage>
        <taxon>Bacteria</taxon>
        <taxon>Pseudomonadati</taxon>
        <taxon>Pseudomonadota</taxon>
        <taxon>Gammaproteobacteria</taxon>
        <taxon>Thiotrichales</taxon>
        <taxon>Piscirickettsiaceae</taxon>
        <taxon>Thiomicrorhabdus</taxon>
    </lineage>
</organism>